<dbReference type="Gene3D" id="3.40.50.1110">
    <property type="entry name" value="SGNH hydrolase"/>
    <property type="match status" value="1"/>
</dbReference>
<dbReference type="InterPro" id="IPR036514">
    <property type="entry name" value="SGNH_hydro_sf"/>
</dbReference>
<sequence length="254" mass="28392">MASFDSIVLFGDSITEGAFAAGGFGFLLADAYRRKLDVLNRGMGGYTTDWALPVFEQVIPKKDVQPKIRLVVIWFGANDAVVPGFTHHVPLERFKTNLGTMLSMLRDPSSDWYHTPEQTKILLVTPPPIEEKAVAHWLATAFEPPFSMDRKFANTKMYADAVRAVGAERGVPVIDMWSAIWDAAGQTTEGLGQFLPDGLHLNAAGYKYAYDLIVETIATNWPELKHENVKEVFTLWENIDKENPRPSLQANRLP</sequence>
<protein>
    <submittedName>
        <fullName evidence="2">GDSL Lipase/Acylhydrolase</fullName>
    </submittedName>
</protein>
<dbReference type="STRING" id="1314781.A0A165KKQ7"/>
<dbReference type="EMBL" id="KV425942">
    <property type="protein sequence ID" value="KZV96497.1"/>
    <property type="molecule type" value="Genomic_DNA"/>
</dbReference>
<dbReference type="InterPro" id="IPR045136">
    <property type="entry name" value="Iah1-like"/>
</dbReference>
<accession>A0A165KKQ7</accession>
<dbReference type="GO" id="GO:0016787">
    <property type="term" value="F:hydrolase activity"/>
    <property type="evidence" value="ECO:0007669"/>
    <property type="project" value="UniProtKB-KW"/>
</dbReference>
<evidence type="ECO:0000259" key="1">
    <source>
        <dbReference type="Pfam" id="PF13472"/>
    </source>
</evidence>
<keyword evidence="2" id="KW-0378">Hydrolase</keyword>
<dbReference type="FunCoup" id="A0A165KKQ7">
    <property type="interactions" value="118"/>
</dbReference>
<evidence type="ECO:0000313" key="3">
    <source>
        <dbReference type="Proteomes" id="UP000077266"/>
    </source>
</evidence>
<feature type="domain" description="SGNH hydrolase-type esterase" evidence="1">
    <location>
        <begin position="9"/>
        <end position="207"/>
    </location>
</feature>
<organism evidence="2 3">
    <name type="scientific">Exidia glandulosa HHB12029</name>
    <dbReference type="NCBI Taxonomy" id="1314781"/>
    <lineage>
        <taxon>Eukaryota</taxon>
        <taxon>Fungi</taxon>
        <taxon>Dikarya</taxon>
        <taxon>Basidiomycota</taxon>
        <taxon>Agaricomycotina</taxon>
        <taxon>Agaricomycetes</taxon>
        <taxon>Auriculariales</taxon>
        <taxon>Exidiaceae</taxon>
        <taxon>Exidia</taxon>
    </lineage>
</organism>
<dbReference type="OrthoDB" id="671439at2759"/>
<dbReference type="PANTHER" id="PTHR14209:SF19">
    <property type="entry name" value="ISOAMYL ACETATE-HYDROLYZING ESTERASE 1 HOMOLOG"/>
    <property type="match status" value="1"/>
</dbReference>
<dbReference type="InParanoid" id="A0A165KKQ7"/>
<dbReference type="SUPFAM" id="SSF52266">
    <property type="entry name" value="SGNH hydrolase"/>
    <property type="match status" value="1"/>
</dbReference>
<evidence type="ECO:0000313" key="2">
    <source>
        <dbReference type="EMBL" id="KZV96497.1"/>
    </source>
</evidence>
<name>A0A165KKQ7_EXIGL</name>
<gene>
    <name evidence="2" type="ORF">EXIGLDRAFT_833583</name>
</gene>
<dbReference type="AlphaFoldDB" id="A0A165KKQ7"/>
<proteinExistence type="predicted"/>
<dbReference type="CDD" id="cd01838">
    <property type="entry name" value="Isoamyl_acetate_hydrolase_like"/>
    <property type="match status" value="1"/>
</dbReference>
<keyword evidence="3" id="KW-1185">Reference proteome</keyword>
<reference evidence="2 3" key="1">
    <citation type="journal article" date="2016" name="Mol. Biol. Evol.">
        <title>Comparative Genomics of Early-Diverging Mushroom-Forming Fungi Provides Insights into the Origins of Lignocellulose Decay Capabilities.</title>
        <authorList>
            <person name="Nagy L.G."/>
            <person name="Riley R."/>
            <person name="Tritt A."/>
            <person name="Adam C."/>
            <person name="Daum C."/>
            <person name="Floudas D."/>
            <person name="Sun H."/>
            <person name="Yadav J.S."/>
            <person name="Pangilinan J."/>
            <person name="Larsson K.H."/>
            <person name="Matsuura K."/>
            <person name="Barry K."/>
            <person name="Labutti K."/>
            <person name="Kuo R."/>
            <person name="Ohm R.A."/>
            <person name="Bhattacharya S.S."/>
            <person name="Shirouzu T."/>
            <person name="Yoshinaga Y."/>
            <person name="Martin F.M."/>
            <person name="Grigoriev I.V."/>
            <person name="Hibbett D.S."/>
        </authorList>
    </citation>
    <scope>NUCLEOTIDE SEQUENCE [LARGE SCALE GENOMIC DNA]</scope>
    <source>
        <strain evidence="2 3">HHB12029</strain>
    </source>
</reference>
<dbReference type="PANTHER" id="PTHR14209">
    <property type="entry name" value="ISOAMYL ACETATE-HYDROLYZING ESTERASE 1"/>
    <property type="match status" value="1"/>
</dbReference>
<dbReference type="Proteomes" id="UP000077266">
    <property type="component" value="Unassembled WGS sequence"/>
</dbReference>
<dbReference type="Pfam" id="PF13472">
    <property type="entry name" value="Lipase_GDSL_2"/>
    <property type="match status" value="1"/>
</dbReference>
<dbReference type="InterPro" id="IPR013830">
    <property type="entry name" value="SGNH_hydro"/>
</dbReference>